<feature type="transmembrane region" description="Helical" evidence="1">
    <location>
        <begin position="43"/>
        <end position="62"/>
    </location>
</feature>
<dbReference type="InterPro" id="IPR025962">
    <property type="entry name" value="SdpI/YhfL"/>
</dbReference>
<name>A0ABV2TUH9_9FLAO</name>
<dbReference type="Pfam" id="PF13630">
    <property type="entry name" value="SdpI"/>
    <property type="match status" value="1"/>
</dbReference>
<keyword evidence="1" id="KW-0472">Membrane</keyword>
<feature type="transmembrane region" description="Helical" evidence="1">
    <location>
        <begin position="68"/>
        <end position="86"/>
    </location>
</feature>
<keyword evidence="1" id="KW-1133">Transmembrane helix</keyword>
<reference evidence="2 3" key="1">
    <citation type="submission" date="2024-07" db="EMBL/GenBank/DDBJ databases">
        <title>The genome sequence of type strain Sediminicola luteus GDMCC 1.2596T.</title>
        <authorList>
            <person name="Liu Y."/>
        </authorList>
    </citation>
    <scope>NUCLEOTIDE SEQUENCE [LARGE SCALE GENOMIC DNA]</scope>
    <source>
        <strain evidence="2 3">GDMCC 1.2596</strain>
    </source>
</reference>
<dbReference type="EMBL" id="JBEWYP010000002">
    <property type="protein sequence ID" value="MET7028932.1"/>
    <property type="molecule type" value="Genomic_DNA"/>
</dbReference>
<organism evidence="2 3">
    <name type="scientific">Sediminicola luteus</name>
    <dbReference type="NCBI Taxonomy" id="319238"/>
    <lineage>
        <taxon>Bacteria</taxon>
        <taxon>Pseudomonadati</taxon>
        <taxon>Bacteroidota</taxon>
        <taxon>Flavobacteriia</taxon>
        <taxon>Flavobacteriales</taxon>
        <taxon>Flavobacteriaceae</taxon>
        <taxon>Sediminicola</taxon>
    </lineage>
</organism>
<protein>
    <submittedName>
        <fullName evidence="2">SdpI family protein</fullName>
    </submittedName>
</protein>
<evidence type="ECO:0000313" key="3">
    <source>
        <dbReference type="Proteomes" id="UP001549773"/>
    </source>
</evidence>
<accession>A0ABV2TUH9</accession>
<proteinExistence type="predicted"/>
<evidence type="ECO:0000313" key="2">
    <source>
        <dbReference type="EMBL" id="MET7028932.1"/>
    </source>
</evidence>
<gene>
    <name evidence="2" type="ORF">ABXZ32_05975</name>
</gene>
<keyword evidence="1" id="KW-0812">Transmembrane</keyword>
<comment type="caution">
    <text evidence="2">The sequence shown here is derived from an EMBL/GenBank/DDBJ whole genome shotgun (WGS) entry which is preliminary data.</text>
</comment>
<keyword evidence="3" id="KW-1185">Reference proteome</keyword>
<dbReference type="RefSeq" id="WP_354617758.1">
    <property type="nucleotide sequence ID" value="NZ_JBEWYP010000002.1"/>
</dbReference>
<sequence>MAFGYYWQLRPPKKINWFYGYRTRRSMANQQIWDFANKIGAQMFKRVGLISLALSVLCYFVLPESTGIVASFIIFIIGIGVGMYWCETKINRYFDKNCNPK</sequence>
<evidence type="ECO:0000256" key="1">
    <source>
        <dbReference type="SAM" id="Phobius"/>
    </source>
</evidence>
<dbReference type="Proteomes" id="UP001549773">
    <property type="component" value="Unassembled WGS sequence"/>
</dbReference>